<feature type="transmembrane region" description="Helical" evidence="5">
    <location>
        <begin position="145"/>
        <end position="164"/>
    </location>
</feature>
<dbReference type="PANTHER" id="PTHR43731:SF9">
    <property type="entry name" value="SLR1461 PROTEIN"/>
    <property type="match status" value="1"/>
</dbReference>
<keyword evidence="7" id="KW-0378">Hydrolase</keyword>
<reference evidence="7 8" key="1">
    <citation type="submission" date="2024-06" db="EMBL/GenBank/DDBJ databases">
        <title>The Natural Products Discovery Center: Release of the First 8490 Sequenced Strains for Exploring Actinobacteria Biosynthetic Diversity.</title>
        <authorList>
            <person name="Kalkreuter E."/>
            <person name="Kautsar S.A."/>
            <person name="Yang D."/>
            <person name="Bader C.D."/>
            <person name="Teijaro C.N."/>
            <person name="Fluegel L."/>
            <person name="Davis C.M."/>
            <person name="Simpson J.R."/>
            <person name="Lauterbach L."/>
            <person name="Steele A.D."/>
            <person name="Gui C."/>
            <person name="Meng S."/>
            <person name="Li G."/>
            <person name="Viehrig K."/>
            <person name="Ye F."/>
            <person name="Su P."/>
            <person name="Kiefer A.F."/>
            <person name="Nichols A."/>
            <person name="Cepeda A.J."/>
            <person name="Yan W."/>
            <person name="Fan B."/>
            <person name="Jiang Y."/>
            <person name="Adhikari A."/>
            <person name="Zheng C.-J."/>
            <person name="Schuster L."/>
            <person name="Cowan T.M."/>
            <person name="Smanski M.J."/>
            <person name="Chevrette M.G."/>
            <person name="De Carvalho L.P.S."/>
            <person name="Shen B."/>
        </authorList>
    </citation>
    <scope>NUCLEOTIDE SEQUENCE [LARGE SCALE GENOMIC DNA]</scope>
    <source>
        <strain evidence="7 8">NPDC048274</strain>
    </source>
</reference>
<dbReference type="EMBL" id="JBEZLS010000009">
    <property type="protein sequence ID" value="MEU9352307.1"/>
    <property type="molecule type" value="Genomic_DNA"/>
</dbReference>
<name>A0ABV3E5X9_9ACTN</name>
<dbReference type="Proteomes" id="UP001551582">
    <property type="component" value="Unassembled WGS sequence"/>
</dbReference>
<dbReference type="GO" id="GO:0008233">
    <property type="term" value="F:peptidase activity"/>
    <property type="evidence" value="ECO:0007669"/>
    <property type="project" value="UniProtKB-KW"/>
</dbReference>
<organism evidence="7 8">
    <name type="scientific">Streptomyces griseoloalbus</name>
    <dbReference type="NCBI Taxonomy" id="67303"/>
    <lineage>
        <taxon>Bacteria</taxon>
        <taxon>Bacillati</taxon>
        <taxon>Actinomycetota</taxon>
        <taxon>Actinomycetes</taxon>
        <taxon>Kitasatosporales</taxon>
        <taxon>Streptomycetaceae</taxon>
        <taxon>Streptomyces</taxon>
    </lineage>
</organism>
<feature type="transmembrane region" description="Helical" evidence="5">
    <location>
        <begin position="62"/>
        <end position="86"/>
    </location>
</feature>
<gene>
    <name evidence="7" type="ORF">AB0D65_15095</name>
</gene>
<dbReference type="InterPro" id="IPR035952">
    <property type="entry name" value="Rhomboid-like_sf"/>
</dbReference>
<evidence type="ECO:0000259" key="6">
    <source>
        <dbReference type="Pfam" id="PF01694"/>
    </source>
</evidence>
<evidence type="ECO:0000313" key="7">
    <source>
        <dbReference type="EMBL" id="MEU9352307.1"/>
    </source>
</evidence>
<evidence type="ECO:0000256" key="5">
    <source>
        <dbReference type="SAM" id="Phobius"/>
    </source>
</evidence>
<dbReference type="SUPFAM" id="SSF144091">
    <property type="entry name" value="Rhomboid-like"/>
    <property type="match status" value="1"/>
</dbReference>
<dbReference type="Gene3D" id="1.20.1540.10">
    <property type="entry name" value="Rhomboid-like"/>
    <property type="match status" value="1"/>
</dbReference>
<protein>
    <submittedName>
        <fullName evidence="7">Rhomboid family intramembrane serine protease</fullName>
        <ecNumber evidence="7">3.4.21.105</ecNumber>
    </submittedName>
</protein>
<dbReference type="PANTHER" id="PTHR43731">
    <property type="entry name" value="RHOMBOID PROTEASE"/>
    <property type="match status" value="1"/>
</dbReference>
<keyword evidence="4 5" id="KW-0472">Membrane</keyword>
<dbReference type="RefSeq" id="WP_359980292.1">
    <property type="nucleotide sequence ID" value="NZ_JBEZLS010000009.1"/>
</dbReference>
<dbReference type="EC" id="3.4.21.105" evidence="7"/>
<dbReference type="Pfam" id="PF01694">
    <property type="entry name" value="Rhomboid"/>
    <property type="match status" value="1"/>
</dbReference>
<dbReference type="InterPro" id="IPR022764">
    <property type="entry name" value="Peptidase_S54_rhomboid_dom"/>
</dbReference>
<proteinExistence type="predicted"/>
<feature type="domain" description="Peptidase S54 rhomboid" evidence="6">
    <location>
        <begin position="54"/>
        <end position="191"/>
    </location>
</feature>
<keyword evidence="7" id="KW-0645">Protease</keyword>
<feature type="transmembrane region" description="Helical" evidence="5">
    <location>
        <begin position="21"/>
        <end position="42"/>
    </location>
</feature>
<evidence type="ECO:0000256" key="2">
    <source>
        <dbReference type="ARBA" id="ARBA00022692"/>
    </source>
</evidence>
<feature type="transmembrane region" description="Helical" evidence="5">
    <location>
        <begin position="93"/>
        <end position="112"/>
    </location>
</feature>
<keyword evidence="3 5" id="KW-1133">Transmembrane helix</keyword>
<feature type="transmembrane region" description="Helical" evidence="5">
    <location>
        <begin position="118"/>
        <end position="138"/>
    </location>
</feature>
<keyword evidence="2 5" id="KW-0812">Transmembrane</keyword>
<evidence type="ECO:0000256" key="4">
    <source>
        <dbReference type="ARBA" id="ARBA00023136"/>
    </source>
</evidence>
<accession>A0ABV3E5X9</accession>
<evidence type="ECO:0000256" key="3">
    <source>
        <dbReference type="ARBA" id="ARBA00022989"/>
    </source>
</evidence>
<comment type="subcellular location">
    <subcellularLocation>
        <location evidence="1">Membrane</location>
        <topology evidence="1">Multi-pass membrane protein</topology>
    </subcellularLocation>
</comment>
<keyword evidence="8" id="KW-1185">Reference proteome</keyword>
<feature type="transmembrane region" description="Helical" evidence="5">
    <location>
        <begin position="170"/>
        <end position="189"/>
    </location>
</feature>
<dbReference type="GO" id="GO:0006508">
    <property type="term" value="P:proteolysis"/>
    <property type="evidence" value="ECO:0007669"/>
    <property type="project" value="UniProtKB-KW"/>
</dbReference>
<comment type="caution">
    <text evidence="7">The sequence shown here is derived from an EMBL/GenBank/DDBJ whole genome shotgun (WGS) entry which is preliminary data.</text>
</comment>
<evidence type="ECO:0000256" key="1">
    <source>
        <dbReference type="ARBA" id="ARBA00004141"/>
    </source>
</evidence>
<dbReference type="InterPro" id="IPR050925">
    <property type="entry name" value="Rhomboid_protease_S54"/>
</dbReference>
<evidence type="ECO:0000313" key="8">
    <source>
        <dbReference type="Proteomes" id="UP001551582"/>
    </source>
</evidence>
<sequence>MSGTHLEWSRRDRVKVAAQLMVGWVALLWLLEVVDVVSGHALDDFGIVPRMPSELVDILPAAFLHFGFAHVAANSVPLLVLGFLAALGGIRRFAAVCALIVVADGLGVWLISPAHTNTAGASGLIFGLFGFLLVSGFVERRPLGVLAGVLVAAVWGGSILAGLAPTQSGVSWQGHLIGLAAGVTAAFLFRRRPAPRELRA</sequence>